<dbReference type="OrthoDB" id="5409895at2759"/>
<reference evidence="3" key="1">
    <citation type="journal article" date="2017" name="Genome Biol.">
        <title>Comparative genomics reveals high biological diversity and specific adaptations in the industrially and medically important fungal genus Aspergillus.</title>
        <authorList>
            <person name="de Vries R.P."/>
            <person name="Riley R."/>
            <person name="Wiebenga A."/>
            <person name="Aguilar-Osorio G."/>
            <person name="Amillis S."/>
            <person name="Uchima C.A."/>
            <person name="Anderluh G."/>
            <person name="Asadollahi M."/>
            <person name="Askin M."/>
            <person name="Barry K."/>
            <person name="Battaglia E."/>
            <person name="Bayram O."/>
            <person name="Benocci T."/>
            <person name="Braus-Stromeyer S.A."/>
            <person name="Caldana C."/>
            <person name="Canovas D."/>
            <person name="Cerqueira G.C."/>
            <person name="Chen F."/>
            <person name="Chen W."/>
            <person name="Choi C."/>
            <person name="Clum A."/>
            <person name="Dos Santos R.A."/>
            <person name="Damasio A.R."/>
            <person name="Diallinas G."/>
            <person name="Emri T."/>
            <person name="Fekete E."/>
            <person name="Flipphi M."/>
            <person name="Freyberg S."/>
            <person name="Gallo A."/>
            <person name="Gournas C."/>
            <person name="Habgood R."/>
            <person name="Hainaut M."/>
            <person name="Harispe M.L."/>
            <person name="Henrissat B."/>
            <person name="Hilden K.S."/>
            <person name="Hope R."/>
            <person name="Hossain A."/>
            <person name="Karabika E."/>
            <person name="Karaffa L."/>
            <person name="Karanyi Z."/>
            <person name="Krasevec N."/>
            <person name="Kuo A."/>
            <person name="Kusch H."/>
            <person name="LaButti K."/>
            <person name="Lagendijk E.L."/>
            <person name="Lapidus A."/>
            <person name="Levasseur A."/>
            <person name="Lindquist E."/>
            <person name="Lipzen A."/>
            <person name="Logrieco A.F."/>
            <person name="MacCabe A."/>
            <person name="Maekelae M.R."/>
            <person name="Malavazi I."/>
            <person name="Melin P."/>
            <person name="Meyer V."/>
            <person name="Mielnichuk N."/>
            <person name="Miskei M."/>
            <person name="Molnar A.P."/>
            <person name="Mule G."/>
            <person name="Ngan C.Y."/>
            <person name="Orejas M."/>
            <person name="Orosz E."/>
            <person name="Ouedraogo J.P."/>
            <person name="Overkamp K.M."/>
            <person name="Park H.-S."/>
            <person name="Perrone G."/>
            <person name="Piumi F."/>
            <person name="Punt P.J."/>
            <person name="Ram A.F."/>
            <person name="Ramon A."/>
            <person name="Rauscher S."/>
            <person name="Record E."/>
            <person name="Riano-Pachon D.M."/>
            <person name="Robert V."/>
            <person name="Roehrig J."/>
            <person name="Ruller R."/>
            <person name="Salamov A."/>
            <person name="Salih N.S."/>
            <person name="Samson R.A."/>
            <person name="Sandor E."/>
            <person name="Sanguinetti M."/>
            <person name="Schuetze T."/>
            <person name="Sepcic K."/>
            <person name="Shelest E."/>
            <person name="Sherlock G."/>
            <person name="Sophianopoulou V."/>
            <person name="Squina F.M."/>
            <person name="Sun H."/>
            <person name="Susca A."/>
            <person name="Todd R.B."/>
            <person name="Tsang A."/>
            <person name="Unkles S.E."/>
            <person name="van de Wiele N."/>
            <person name="van Rossen-Uffink D."/>
            <person name="Oliveira J.V."/>
            <person name="Vesth T.C."/>
            <person name="Visser J."/>
            <person name="Yu J.-H."/>
            <person name="Zhou M."/>
            <person name="Andersen M.R."/>
            <person name="Archer D.B."/>
            <person name="Baker S.E."/>
            <person name="Benoit I."/>
            <person name="Brakhage A.A."/>
            <person name="Braus G.H."/>
            <person name="Fischer R."/>
            <person name="Frisvad J.C."/>
            <person name="Goldman G.H."/>
            <person name="Houbraken J."/>
            <person name="Oakley B."/>
            <person name="Pocsi I."/>
            <person name="Scazzocchio C."/>
            <person name="Seiboth B."/>
            <person name="vanKuyk P.A."/>
            <person name="Wortman J."/>
            <person name="Dyer P.S."/>
            <person name="Grigoriev I.V."/>
        </authorList>
    </citation>
    <scope>NUCLEOTIDE SEQUENCE [LARGE SCALE GENOMIC DNA]</scope>
    <source>
        <strain evidence="3">CBS 593.65</strain>
    </source>
</reference>
<dbReference type="SUPFAM" id="SSF53474">
    <property type="entry name" value="alpha/beta-Hydrolases"/>
    <property type="match status" value="1"/>
</dbReference>
<protein>
    <submittedName>
        <fullName evidence="2">Uncharacterized protein</fullName>
    </submittedName>
</protein>
<dbReference type="InterPro" id="IPR029058">
    <property type="entry name" value="AB_hydrolase_fold"/>
</dbReference>
<sequence length="430" mass="48205">MGSALSTSPPQGGGEVRRRWILGEKFDSVSSHKGSIKLLWEKKWRPACEKSVYPFHDGKLEDFEPIFQTLIAENINDAYSDAYTETFFPIANCLEREASMAFYNGDSETASELLRRAAVVYRISRFPYVSPDDDDDDPETNIKRKAFTRQKAAYTIATSVWRNPLTEHVIPHTHRAGRDGPRIPIYVRLPEDTAAPGWCHDPVPVVLIMTGLDGYRPDNSQRTHEITARGWAVVIAEIPGTGDSPADPADPESADRLWSSVLEYMRSLGVFDMTKVAVWGLSAGGYYAVRAAHTHRGRLKGCIGHGPGTHYFLDEEWLARVEDHEYPFPIIRCWAKKYGYDDPAEFCKEAKKKFSLLETGILDLSCTRLLLLNGIDDGIVPIEDCHLLFSHGSPKEGRFYSGLPHMGYPASLGAAYKWLEDVLGCAYVKN</sequence>
<accession>A0A1L9T3Y7</accession>
<name>A0A1L9T3Y7_9EURO</name>
<organism evidence="2 3">
    <name type="scientific">Aspergillus sydowii CBS 593.65</name>
    <dbReference type="NCBI Taxonomy" id="1036612"/>
    <lineage>
        <taxon>Eukaryota</taxon>
        <taxon>Fungi</taxon>
        <taxon>Dikarya</taxon>
        <taxon>Ascomycota</taxon>
        <taxon>Pezizomycotina</taxon>
        <taxon>Eurotiomycetes</taxon>
        <taxon>Eurotiomycetidae</taxon>
        <taxon>Eurotiales</taxon>
        <taxon>Aspergillaceae</taxon>
        <taxon>Aspergillus</taxon>
        <taxon>Aspergillus subgen. Nidulantes</taxon>
    </lineage>
</organism>
<proteinExistence type="predicted"/>
<keyword evidence="1" id="KW-0378">Hydrolase</keyword>
<dbReference type="Proteomes" id="UP000184356">
    <property type="component" value="Unassembled WGS sequence"/>
</dbReference>
<evidence type="ECO:0000313" key="2">
    <source>
        <dbReference type="EMBL" id="OJJ54156.1"/>
    </source>
</evidence>
<dbReference type="GeneID" id="63764086"/>
<evidence type="ECO:0000313" key="3">
    <source>
        <dbReference type="Proteomes" id="UP000184356"/>
    </source>
</evidence>
<dbReference type="FunFam" id="3.40.50.1820:FF:000145">
    <property type="entry name" value="Pigment biosynthesis protein"/>
    <property type="match status" value="1"/>
</dbReference>
<dbReference type="RefSeq" id="XP_040697962.1">
    <property type="nucleotide sequence ID" value="XM_040848013.1"/>
</dbReference>
<dbReference type="InterPro" id="IPR050261">
    <property type="entry name" value="FrsA_esterase"/>
</dbReference>
<dbReference type="GO" id="GO:0016787">
    <property type="term" value="F:hydrolase activity"/>
    <property type="evidence" value="ECO:0007669"/>
    <property type="project" value="UniProtKB-KW"/>
</dbReference>
<dbReference type="EMBL" id="KV878595">
    <property type="protein sequence ID" value="OJJ54156.1"/>
    <property type="molecule type" value="Genomic_DNA"/>
</dbReference>
<dbReference type="PANTHER" id="PTHR22946:SF12">
    <property type="entry name" value="CONIDIAL PIGMENT BIOSYNTHESIS PROTEIN AYG1 (AFU_ORTHOLOGUE AFUA_2G17550)"/>
    <property type="match status" value="1"/>
</dbReference>
<dbReference type="Pfam" id="PF06500">
    <property type="entry name" value="FrsA-like"/>
    <property type="match status" value="1"/>
</dbReference>
<dbReference type="STRING" id="1036612.A0A1L9T3Y7"/>
<dbReference type="VEuPathDB" id="FungiDB:ASPSYDRAFT_50178"/>
<keyword evidence="3" id="KW-1185">Reference proteome</keyword>
<gene>
    <name evidence="2" type="ORF">ASPSYDRAFT_50178</name>
</gene>
<dbReference type="InterPro" id="IPR010520">
    <property type="entry name" value="FrsA-like"/>
</dbReference>
<dbReference type="Gene3D" id="3.40.50.1820">
    <property type="entry name" value="alpha/beta hydrolase"/>
    <property type="match status" value="1"/>
</dbReference>
<dbReference type="PANTHER" id="PTHR22946">
    <property type="entry name" value="DIENELACTONE HYDROLASE DOMAIN-CONTAINING PROTEIN-RELATED"/>
    <property type="match status" value="1"/>
</dbReference>
<dbReference type="AlphaFoldDB" id="A0A1L9T3Y7"/>
<evidence type="ECO:0000256" key="1">
    <source>
        <dbReference type="ARBA" id="ARBA00022801"/>
    </source>
</evidence>